<dbReference type="PANTHER" id="PTHR13082:SF0">
    <property type="entry name" value="HISTONE DEACETYLASE COMPLEX SUBUNIT SAP18"/>
    <property type="match status" value="1"/>
</dbReference>
<dbReference type="RefSeq" id="XP_041192710.1">
    <property type="nucleotide sequence ID" value="XM_041342196.1"/>
</dbReference>
<comment type="similarity">
    <text evidence="1">Belongs to the SAP18 family.</text>
</comment>
<accession>A0A9P7EB69</accession>
<dbReference type="GeneID" id="64636212"/>
<reference evidence="2" key="1">
    <citation type="journal article" date="2020" name="New Phytol.">
        <title>Comparative genomics reveals dynamic genome evolution in host specialist ectomycorrhizal fungi.</title>
        <authorList>
            <person name="Lofgren L.A."/>
            <person name="Nguyen N.H."/>
            <person name="Vilgalys R."/>
            <person name="Ruytinx J."/>
            <person name="Liao H.L."/>
            <person name="Branco S."/>
            <person name="Kuo A."/>
            <person name="LaButti K."/>
            <person name="Lipzen A."/>
            <person name="Andreopoulos W."/>
            <person name="Pangilinan J."/>
            <person name="Riley R."/>
            <person name="Hundley H."/>
            <person name="Na H."/>
            <person name="Barry K."/>
            <person name="Grigoriev I.V."/>
            <person name="Stajich J.E."/>
            <person name="Kennedy P.G."/>
        </authorList>
    </citation>
    <scope>NUCLEOTIDE SEQUENCE</scope>
    <source>
        <strain evidence="2">MN1</strain>
    </source>
</reference>
<sequence length="330" mass="36347">MADMETTTPAGQPIVSREKTAPFLIRTFVKVGSFHRLSLFEENTLPTTDEQQIYTWKDATLREVLTTLRNAAPQIPELRHPLARYSFRAIYADAANRGRFAQKELGMVYSRDILGEPGTIDSPAARLLNDIDGESREQTEREKEERTLDELRFVPGDYLCVSIILPKAAAAAVAAATQAETTVKAPVQNGWRSAPAARQSDAGWGTVAPAGRGGGHWRGDSNPAPPVAHEEEAVEGVQTLLGEIVTLTATEIRRDVRPQDAIHHLTEEAAGVAEVANGHHRVRDQGAHRDAEALAMTDIVYLCIRRRPSYDCKLIVVPAKIMLRRDMSKS</sequence>
<evidence type="ECO:0000313" key="2">
    <source>
        <dbReference type="EMBL" id="KAG1815779.1"/>
    </source>
</evidence>
<dbReference type="EMBL" id="JABBWG010000018">
    <property type="protein sequence ID" value="KAG1815779.1"/>
    <property type="molecule type" value="Genomic_DNA"/>
</dbReference>
<evidence type="ECO:0000256" key="1">
    <source>
        <dbReference type="ARBA" id="ARBA00009143"/>
    </source>
</evidence>
<dbReference type="Gene3D" id="3.10.20.550">
    <property type="entry name" value="ASAP complex, SAP18 subunit"/>
    <property type="match status" value="1"/>
</dbReference>
<dbReference type="PANTHER" id="PTHR13082">
    <property type="entry name" value="SAP18"/>
    <property type="match status" value="1"/>
</dbReference>
<dbReference type="InterPro" id="IPR042534">
    <property type="entry name" value="SAP18_sf"/>
</dbReference>
<organism evidence="2 3">
    <name type="scientific">Suillus subaureus</name>
    <dbReference type="NCBI Taxonomy" id="48587"/>
    <lineage>
        <taxon>Eukaryota</taxon>
        <taxon>Fungi</taxon>
        <taxon>Dikarya</taxon>
        <taxon>Basidiomycota</taxon>
        <taxon>Agaricomycotina</taxon>
        <taxon>Agaricomycetes</taxon>
        <taxon>Agaricomycetidae</taxon>
        <taxon>Boletales</taxon>
        <taxon>Suillineae</taxon>
        <taxon>Suillaceae</taxon>
        <taxon>Suillus</taxon>
    </lineage>
</organism>
<dbReference type="Pfam" id="PF06487">
    <property type="entry name" value="SAP18"/>
    <property type="match status" value="1"/>
</dbReference>
<dbReference type="AlphaFoldDB" id="A0A9P7EB69"/>
<dbReference type="GO" id="GO:0005634">
    <property type="term" value="C:nucleus"/>
    <property type="evidence" value="ECO:0007669"/>
    <property type="project" value="TreeGrafter"/>
</dbReference>
<proteinExistence type="inferred from homology"/>
<dbReference type="InterPro" id="IPR010516">
    <property type="entry name" value="SAP18"/>
</dbReference>
<dbReference type="OrthoDB" id="440566at2759"/>
<dbReference type="Proteomes" id="UP000807769">
    <property type="component" value="Unassembled WGS sequence"/>
</dbReference>
<gene>
    <name evidence="2" type="ORF">BJ212DRAFT_1577566</name>
</gene>
<comment type="caution">
    <text evidence="2">The sequence shown here is derived from an EMBL/GenBank/DDBJ whole genome shotgun (WGS) entry which is preliminary data.</text>
</comment>
<name>A0A9P7EB69_9AGAM</name>
<keyword evidence="3" id="KW-1185">Reference proteome</keyword>
<protein>
    <submittedName>
        <fullName evidence="2">Sin3 associated polypeptide p18-domain-containing protein</fullName>
    </submittedName>
</protein>
<evidence type="ECO:0000313" key="3">
    <source>
        <dbReference type="Proteomes" id="UP000807769"/>
    </source>
</evidence>